<organism evidence="2 3">
    <name type="scientific">Mycena rosella</name>
    <name type="common">Pink bonnet</name>
    <name type="synonym">Agaricus rosellus</name>
    <dbReference type="NCBI Taxonomy" id="1033263"/>
    <lineage>
        <taxon>Eukaryota</taxon>
        <taxon>Fungi</taxon>
        <taxon>Dikarya</taxon>
        <taxon>Basidiomycota</taxon>
        <taxon>Agaricomycotina</taxon>
        <taxon>Agaricomycetes</taxon>
        <taxon>Agaricomycetidae</taxon>
        <taxon>Agaricales</taxon>
        <taxon>Marasmiineae</taxon>
        <taxon>Mycenaceae</taxon>
        <taxon>Mycena</taxon>
    </lineage>
</organism>
<proteinExistence type="predicted"/>
<evidence type="ECO:0000313" key="2">
    <source>
        <dbReference type="EMBL" id="KAJ7633937.1"/>
    </source>
</evidence>
<dbReference type="Proteomes" id="UP001221757">
    <property type="component" value="Unassembled WGS sequence"/>
</dbReference>
<evidence type="ECO:0000313" key="3">
    <source>
        <dbReference type="Proteomes" id="UP001221757"/>
    </source>
</evidence>
<reference evidence="2" key="1">
    <citation type="submission" date="2023-03" db="EMBL/GenBank/DDBJ databases">
        <title>Massive genome expansion in bonnet fungi (Mycena s.s.) driven by repeated elements and novel gene families across ecological guilds.</title>
        <authorList>
            <consortium name="Lawrence Berkeley National Laboratory"/>
            <person name="Harder C.B."/>
            <person name="Miyauchi S."/>
            <person name="Viragh M."/>
            <person name="Kuo A."/>
            <person name="Thoen E."/>
            <person name="Andreopoulos B."/>
            <person name="Lu D."/>
            <person name="Skrede I."/>
            <person name="Drula E."/>
            <person name="Henrissat B."/>
            <person name="Morin E."/>
            <person name="Kohler A."/>
            <person name="Barry K."/>
            <person name="LaButti K."/>
            <person name="Morin E."/>
            <person name="Salamov A."/>
            <person name="Lipzen A."/>
            <person name="Mereny Z."/>
            <person name="Hegedus B."/>
            <person name="Baldrian P."/>
            <person name="Stursova M."/>
            <person name="Weitz H."/>
            <person name="Taylor A."/>
            <person name="Grigoriev I.V."/>
            <person name="Nagy L.G."/>
            <person name="Martin F."/>
            <person name="Kauserud H."/>
        </authorList>
    </citation>
    <scope>NUCLEOTIDE SEQUENCE</scope>
    <source>
        <strain evidence="2">CBHHK067</strain>
    </source>
</reference>
<feature type="compositionally biased region" description="Basic and acidic residues" evidence="1">
    <location>
        <begin position="32"/>
        <end position="109"/>
    </location>
</feature>
<dbReference type="AlphaFoldDB" id="A0AAD7BY31"/>
<gene>
    <name evidence="2" type="ORF">B0H17DRAFT_1149857</name>
</gene>
<dbReference type="EMBL" id="JARKIE010000483">
    <property type="protein sequence ID" value="KAJ7633937.1"/>
    <property type="molecule type" value="Genomic_DNA"/>
</dbReference>
<feature type="region of interest" description="Disordered" evidence="1">
    <location>
        <begin position="23"/>
        <end position="119"/>
    </location>
</feature>
<comment type="caution">
    <text evidence="2">The sequence shown here is derived from an EMBL/GenBank/DDBJ whole genome shotgun (WGS) entry which is preliminary data.</text>
</comment>
<name>A0AAD7BY31_MYCRO</name>
<keyword evidence="3" id="KW-1185">Reference proteome</keyword>
<feature type="compositionally biased region" description="Basic residues" evidence="1">
    <location>
        <begin position="110"/>
        <end position="119"/>
    </location>
</feature>
<accession>A0AAD7BY31</accession>
<evidence type="ECO:0000256" key="1">
    <source>
        <dbReference type="SAM" id="MobiDB-lite"/>
    </source>
</evidence>
<protein>
    <submittedName>
        <fullName evidence="2">Uncharacterized protein</fullName>
    </submittedName>
</protein>
<sequence length="119" mass="12563">MSSQKADAAVEIEGKGEMSVTNVRLVLTGDGGKGERKGGSWSGRKEGQKGTSEKDARDRVAADGKEGSARSERLKDKGEGGEGKRGREGGARMGERGEGMEEKERGRREGGRRKGAARG</sequence>